<accession>A0A1H3YJ20</accession>
<dbReference type="AlphaFoldDB" id="A0A1H3YJ20"/>
<sequence length="99" mass="11522">MKNKRNREELSMKDALDLFKDKMHLNKGLDKVEIEELWYSELGNGIKNYTEKVDFNNGTLRVSLKSSALREELSYGKEKIIARLNEQLPNPLITKLVLN</sequence>
<proteinExistence type="predicted"/>
<evidence type="ECO:0000313" key="2">
    <source>
        <dbReference type="Proteomes" id="UP000198820"/>
    </source>
</evidence>
<evidence type="ECO:0008006" key="3">
    <source>
        <dbReference type="Google" id="ProtNLM"/>
    </source>
</evidence>
<gene>
    <name evidence="1" type="ORF">SAMN05421540_103163</name>
</gene>
<protein>
    <recommendedName>
        <fullName evidence="3">RNA-binding protein</fullName>
    </recommendedName>
</protein>
<dbReference type="EMBL" id="FNQF01000003">
    <property type="protein sequence ID" value="SEA11515.1"/>
    <property type="molecule type" value="Genomic_DNA"/>
</dbReference>
<evidence type="ECO:0000313" key="1">
    <source>
        <dbReference type="EMBL" id="SEA11515.1"/>
    </source>
</evidence>
<organism evidence="1 2">
    <name type="scientific">Psychroflexus halocasei</name>
    <dbReference type="NCBI Taxonomy" id="908615"/>
    <lineage>
        <taxon>Bacteria</taxon>
        <taxon>Pseudomonadati</taxon>
        <taxon>Bacteroidota</taxon>
        <taxon>Flavobacteriia</taxon>
        <taxon>Flavobacteriales</taxon>
        <taxon>Flavobacteriaceae</taxon>
        <taxon>Psychroflexus</taxon>
    </lineage>
</organism>
<keyword evidence="2" id="KW-1185">Reference proteome</keyword>
<reference evidence="1 2" key="1">
    <citation type="submission" date="2016-10" db="EMBL/GenBank/DDBJ databases">
        <authorList>
            <person name="de Groot N.N."/>
        </authorList>
    </citation>
    <scope>NUCLEOTIDE SEQUENCE [LARGE SCALE GENOMIC DNA]</scope>
    <source>
        <strain evidence="1 2">DSM 23581</strain>
    </source>
</reference>
<dbReference type="RefSeq" id="WP_234953094.1">
    <property type="nucleotide sequence ID" value="NZ_FNQF01000003.1"/>
</dbReference>
<dbReference type="Pfam" id="PF05258">
    <property type="entry name" value="DciA"/>
    <property type="match status" value="1"/>
</dbReference>
<name>A0A1H3YJ20_9FLAO</name>
<dbReference type="InterPro" id="IPR007922">
    <property type="entry name" value="DciA-like"/>
</dbReference>
<dbReference type="STRING" id="908615.SAMN05421540_103163"/>
<dbReference type="Proteomes" id="UP000198820">
    <property type="component" value="Unassembled WGS sequence"/>
</dbReference>